<dbReference type="OrthoDB" id="2991654at2"/>
<evidence type="ECO:0000313" key="1">
    <source>
        <dbReference type="EMBL" id="EFM11013.1"/>
    </source>
</evidence>
<sequence>MSKKTSASWDMVQLAGAVADLKRDHYRILLTMSVLVDLLVDRGFVSREELERKTAAIDDELETLIDASLRPMG</sequence>
<dbReference type="RefSeq" id="WP_006038262.1">
    <property type="nucleotide sequence ID" value="NZ_AEDD01000005.1"/>
</dbReference>
<protein>
    <submittedName>
        <fullName evidence="1">Uncharacterized protein</fullName>
    </submittedName>
</protein>
<keyword evidence="2" id="KW-1185">Reference proteome</keyword>
<name>E0I9C9_9BACL</name>
<dbReference type="Proteomes" id="UP000005387">
    <property type="component" value="Unassembled WGS sequence"/>
</dbReference>
<evidence type="ECO:0000313" key="2">
    <source>
        <dbReference type="Proteomes" id="UP000005387"/>
    </source>
</evidence>
<gene>
    <name evidence="1" type="ORF">PaecuDRAFT_2266</name>
</gene>
<dbReference type="AlphaFoldDB" id="E0I9C9"/>
<organism evidence="1 2">
    <name type="scientific">Paenibacillus curdlanolyticus YK9</name>
    <dbReference type="NCBI Taxonomy" id="717606"/>
    <lineage>
        <taxon>Bacteria</taxon>
        <taxon>Bacillati</taxon>
        <taxon>Bacillota</taxon>
        <taxon>Bacilli</taxon>
        <taxon>Bacillales</taxon>
        <taxon>Paenibacillaceae</taxon>
        <taxon>Paenibacillus</taxon>
    </lineage>
</organism>
<dbReference type="STRING" id="717606.PaecuDRAFT_2266"/>
<accession>E0I9C9</accession>
<dbReference type="eggNOG" id="ENOG502ZX1M">
    <property type="taxonomic scope" value="Bacteria"/>
</dbReference>
<proteinExistence type="predicted"/>
<reference evidence="1 2" key="1">
    <citation type="submission" date="2010-07" db="EMBL/GenBank/DDBJ databases">
        <title>The draft genome of Paenibacillus curdlanolyticus YK9.</title>
        <authorList>
            <consortium name="US DOE Joint Genome Institute (JGI-PGF)"/>
            <person name="Lucas S."/>
            <person name="Copeland A."/>
            <person name="Lapidus A."/>
            <person name="Cheng J.-F."/>
            <person name="Bruce D."/>
            <person name="Goodwin L."/>
            <person name="Pitluck S."/>
            <person name="Land M.L."/>
            <person name="Hauser L."/>
            <person name="Chang Y.-J."/>
            <person name="Jeffries C."/>
            <person name="Anderson I.J."/>
            <person name="Johnson E."/>
            <person name="Loganathan U."/>
            <person name="Mulhopadhyay B."/>
            <person name="Kyrpides N."/>
            <person name="Woyke T.J."/>
        </authorList>
    </citation>
    <scope>NUCLEOTIDE SEQUENCE [LARGE SCALE GENOMIC DNA]</scope>
    <source>
        <strain evidence="1 2">YK9</strain>
    </source>
</reference>
<dbReference type="EMBL" id="AEDD01000005">
    <property type="protein sequence ID" value="EFM11013.1"/>
    <property type="molecule type" value="Genomic_DNA"/>
</dbReference>